<sequence length="87" mass="10078">MYALIITESKGSFVLRPLESTYYREIKSKVKKKHTIFDPKLTKAKRTLINNKHKNNLKTYLSGDQNSTKGMADKKADREDVSEFMAH</sequence>
<gene>
    <name evidence="2" type="ORF">OSB1V03_LOCUS23436</name>
</gene>
<protein>
    <submittedName>
        <fullName evidence="2">Uncharacterized protein</fullName>
    </submittedName>
</protein>
<dbReference type="EMBL" id="OC913162">
    <property type="protein sequence ID" value="CAD7651586.1"/>
    <property type="molecule type" value="Genomic_DNA"/>
</dbReference>
<feature type="compositionally biased region" description="Basic and acidic residues" evidence="1">
    <location>
        <begin position="71"/>
        <end position="87"/>
    </location>
</feature>
<dbReference type="OrthoDB" id="10035764at2759"/>
<name>A0A7R9M196_9ACAR</name>
<feature type="compositionally biased region" description="Polar residues" evidence="1">
    <location>
        <begin position="58"/>
        <end position="69"/>
    </location>
</feature>
<dbReference type="AlphaFoldDB" id="A0A7R9M196"/>
<evidence type="ECO:0000313" key="3">
    <source>
        <dbReference type="Proteomes" id="UP000759131"/>
    </source>
</evidence>
<feature type="non-terminal residue" evidence="2">
    <location>
        <position position="87"/>
    </location>
</feature>
<organism evidence="2">
    <name type="scientific">Medioppia subpectinata</name>
    <dbReference type="NCBI Taxonomy" id="1979941"/>
    <lineage>
        <taxon>Eukaryota</taxon>
        <taxon>Metazoa</taxon>
        <taxon>Ecdysozoa</taxon>
        <taxon>Arthropoda</taxon>
        <taxon>Chelicerata</taxon>
        <taxon>Arachnida</taxon>
        <taxon>Acari</taxon>
        <taxon>Acariformes</taxon>
        <taxon>Sarcoptiformes</taxon>
        <taxon>Oribatida</taxon>
        <taxon>Brachypylina</taxon>
        <taxon>Oppioidea</taxon>
        <taxon>Oppiidae</taxon>
        <taxon>Medioppia</taxon>
    </lineage>
</organism>
<feature type="region of interest" description="Disordered" evidence="1">
    <location>
        <begin position="58"/>
        <end position="87"/>
    </location>
</feature>
<accession>A0A7R9M196</accession>
<evidence type="ECO:0000256" key="1">
    <source>
        <dbReference type="SAM" id="MobiDB-lite"/>
    </source>
</evidence>
<evidence type="ECO:0000313" key="2">
    <source>
        <dbReference type="EMBL" id="CAD7651586.1"/>
    </source>
</evidence>
<proteinExistence type="predicted"/>
<dbReference type="Proteomes" id="UP000759131">
    <property type="component" value="Unassembled WGS sequence"/>
</dbReference>
<dbReference type="EMBL" id="CAJPIZ010058587">
    <property type="protein sequence ID" value="CAG2123491.1"/>
    <property type="molecule type" value="Genomic_DNA"/>
</dbReference>
<reference evidence="2" key="1">
    <citation type="submission" date="2020-11" db="EMBL/GenBank/DDBJ databases">
        <authorList>
            <person name="Tran Van P."/>
        </authorList>
    </citation>
    <scope>NUCLEOTIDE SEQUENCE</scope>
</reference>
<keyword evidence="3" id="KW-1185">Reference proteome</keyword>